<keyword evidence="3" id="KW-1185">Reference proteome</keyword>
<evidence type="ECO:0000313" key="3">
    <source>
        <dbReference type="Proteomes" id="UP000078237"/>
    </source>
</evidence>
<accession>A0A175WBC0</accession>
<dbReference type="EMBL" id="LCTW02000043">
    <property type="protein sequence ID" value="KXX81048.1"/>
    <property type="molecule type" value="Genomic_DNA"/>
</dbReference>
<dbReference type="OrthoDB" id="4588907at2759"/>
<gene>
    <name evidence="2" type="ORF">MMYC01_202759</name>
</gene>
<feature type="non-terminal residue" evidence="2">
    <location>
        <position position="103"/>
    </location>
</feature>
<reference evidence="2 3" key="1">
    <citation type="journal article" date="2016" name="Genome Announc.">
        <title>Genome Sequence of Madurella mycetomatis mm55, Isolated from a Human Mycetoma Case in Sudan.</title>
        <authorList>
            <person name="Smit S."/>
            <person name="Derks M.F."/>
            <person name="Bervoets S."/>
            <person name="Fahal A."/>
            <person name="van Leeuwen W."/>
            <person name="van Belkum A."/>
            <person name="van de Sande W.W."/>
        </authorList>
    </citation>
    <scope>NUCLEOTIDE SEQUENCE [LARGE SCALE GENOMIC DNA]</scope>
    <source>
        <strain evidence="3">mm55</strain>
    </source>
</reference>
<feature type="compositionally biased region" description="Polar residues" evidence="1">
    <location>
        <begin position="48"/>
        <end position="62"/>
    </location>
</feature>
<comment type="caution">
    <text evidence="2">The sequence shown here is derived from an EMBL/GenBank/DDBJ whole genome shotgun (WGS) entry which is preliminary data.</text>
</comment>
<name>A0A175WBC0_9PEZI</name>
<sequence length="103" mass="11765">MDFKMDIDNPRKRCRGELVLDDLDERAHPTKKTRHSDMPTSARDLSPSLFTPTNESTPSTPASMAECEWRPQASEPQPRSQCTIISGFNQSLRHEHLVQGYPR</sequence>
<organism evidence="2 3">
    <name type="scientific">Madurella mycetomatis</name>
    <dbReference type="NCBI Taxonomy" id="100816"/>
    <lineage>
        <taxon>Eukaryota</taxon>
        <taxon>Fungi</taxon>
        <taxon>Dikarya</taxon>
        <taxon>Ascomycota</taxon>
        <taxon>Pezizomycotina</taxon>
        <taxon>Sordariomycetes</taxon>
        <taxon>Sordariomycetidae</taxon>
        <taxon>Sordariales</taxon>
        <taxon>Sordariales incertae sedis</taxon>
        <taxon>Madurella</taxon>
    </lineage>
</organism>
<evidence type="ECO:0000256" key="1">
    <source>
        <dbReference type="SAM" id="MobiDB-lite"/>
    </source>
</evidence>
<protein>
    <submittedName>
        <fullName evidence="2">Uncharacterized protein</fullName>
    </submittedName>
</protein>
<dbReference type="Proteomes" id="UP000078237">
    <property type="component" value="Unassembled WGS sequence"/>
</dbReference>
<dbReference type="AlphaFoldDB" id="A0A175WBC0"/>
<evidence type="ECO:0000313" key="2">
    <source>
        <dbReference type="EMBL" id="KXX81048.1"/>
    </source>
</evidence>
<feature type="region of interest" description="Disordered" evidence="1">
    <location>
        <begin position="22"/>
        <end position="80"/>
    </location>
</feature>
<dbReference type="VEuPathDB" id="FungiDB:MMYC01_202759"/>
<proteinExistence type="predicted"/>